<dbReference type="EMBL" id="VZZK01000032">
    <property type="protein sequence ID" value="KAB1075940.1"/>
    <property type="molecule type" value="Genomic_DNA"/>
</dbReference>
<name>A0A6L3SS08_9HYPH</name>
<dbReference type="Proteomes" id="UP000474159">
    <property type="component" value="Unassembled WGS sequence"/>
</dbReference>
<keyword evidence="2" id="KW-1185">Reference proteome</keyword>
<sequence>MLREQWTGDSISDAHQVYELPNYGELLEQAYTSGFVRGDLSADGFDFQAINTQPQEQLGGMPMAEVRRFVHALYRCERHNHGWGSFVLDAVQSGAFGVVASRLEACSNPADR</sequence>
<accession>A0A6L3SS08</accession>
<evidence type="ECO:0000313" key="2">
    <source>
        <dbReference type="Proteomes" id="UP000474159"/>
    </source>
</evidence>
<gene>
    <name evidence="1" type="ORF">F6X53_24230</name>
</gene>
<evidence type="ECO:0000313" key="1">
    <source>
        <dbReference type="EMBL" id="KAB1075940.1"/>
    </source>
</evidence>
<protein>
    <submittedName>
        <fullName evidence="1">Uncharacterized protein</fullName>
    </submittedName>
</protein>
<comment type="caution">
    <text evidence="1">The sequence shown here is derived from an EMBL/GenBank/DDBJ whole genome shotgun (WGS) entry which is preliminary data.</text>
</comment>
<organism evidence="1 2">
    <name type="scientific">Methylobacterium soli</name>
    <dbReference type="NCBI Taxonomy" id="553447"/>
    <lineage>
        <taxon>Bacteria</taxon>
        <taxon>Pseudomonadati</taxon>
        <taxon>Pseudomonadota</taxon>
        <taxon>Alphaproteobacteria</taxon>
        <taxon>Hyphomicrobiales</taxon>
        <taxon>Methylobacteriaceae</taxon>
        <taxon>Methylobacterium</taxon>
    </lineage>
</organism>
<dbReference type="RefSeq" id="WP_151003131.1">
    <property type="nucleotide sequence ID" value="NZ_BPQY01000594.1"/>
</dbReference>
<proteinExistence type="predicted"/>
<reference evidence="1 2" key="1">
    <citation type="submission" date="2019-09" db="EMBL/GenBank/DDBJ databases">
        <title>YIM 48816 draft genome.</title>
        <authorList>
            <person name="Jiang L."/>
        </authorList>
    </citation>
    <scope>NUCLEOTIDE SEQUENCE [LARGE SCALE GENOMIC DNA]</scope>
    <source>
        <strain evidence="1 2">YIM 48816</strain>
    </source>
</reference>
<dbReference type="AlphaFoldDB" id="A0A6L3SS08"/>